<sequence>MATAHEPAHWGTTESDTVEHVDYDFDAAWAARRRRRPRVRILGRMYALPASPPAKLILFAASAQRRNPDQTIDPDTVVELLGSVIGSENVTALLNEGLDLDQLADVLRYCMDRMKNWANQGEAAAPNEGAATANTPSA</sequence>
<reference evidence="1" key="2">
    <citation type="submission" date="2020-09" db="EMBL/GenBank/DDBJ databases">
        <authorList>
            <person name="Sun Q."/>
            <person name="Zhou Y."/>
        </authorList>
    </citation>
    <scope>NUCLEOTIDE SEQUENCE</scope>
    <source>
        <strain evidence="1">CGMCC 4.5737</strain>
    </source>
</reference>
<proteinExistence type="predicted"/>
<name>A0A8J3CDD3_9PSEU</name>
<evidence type="ECO:0000313" key="2">
    <source>
        <dbReference type="Proteomes" id="UP000637578"/>
    </source>
</evidence>
<evidence type="ECO:0000313" key="1">
    <source>
        <dbReference type="EMBL" id="GGM76890.1"/>
    </source>
</evidence>
<gene>
    <name evidence="1" type="ORF">GCM10012275_54470</name>
</gene>
<reference evidence="1" key="1">
    <citation type="journal article" date="2014" name="Int. J. Syst. Evol. Microbiol.">
        <title>Complete genome sequence of Corynebacterium casei LMG S-19264T (=DSM 44701T), isolated from a smear-ripened cheese.</title>
        <authorList>
            <consortium name="US DOE Joint Genome Institute (JGI-PGF)"/>
            <person name="Walter F."/>
            <person name="Albersmeier A."/>
            <person name="Kalinowski J."/>
            <person name="Ruckert C."/>
        </authorList>
    </citation>
    <scope>NUCLEOTIDE SEQUENCE</scope>
    <source>
        <strain evidence="1">CGMCC 4.5737</strain>
    </source>
</reference>
<protein>
    <submittedName>
        <fullName evidence="1">Uncharacterized protein</fullName>
    </submittedName>
</protein>
<dbReference type="AlphaFoldDB" id="A0A8J3CDD3"/>
<dbReference type="RefSeq" id="WP_189061283.1">
    <property type="nucleotide sequence ID" value="NZ_BMMK01000038.1"/>
</dbReference>
<dbReference type="EMBL" id="BMMK01000038">
    <property type="protein sequence ID" value="GGM76890.1"/>
    <property type="molecule type" value="Genomic_DNA"/>
</dbReference>
<comment type="caution">
    <text evidence="1">The sequence shown here is derived from an EMBL/GenBank/DDBJ whole genome shotgun (WGS) entry which is preliminary data.</text>
</comment>
<keyword evidence="2" id="KW-1185">Reference proteome</keyword>
<dbReference type="Proteomes" id="UP000637578">
    <property type="component" value="Unassembled WGS sequence"/>
</dbReference>
<accession>A0A8J3CDD3</accession>
<organism evidence="1 2">
    <name type="scientific">Longimycelium tulufanense</name>
    <dbReference type="NCBI Taxonomy" id="907463"/>
    <lineage>
        <taxon>Bacteria</taxon>
        <taxon>Bacillati</taxon>
        <taxon>Actinomycetota</taxon>
        <taxon>Actinomycetes</taxon>
        <taxon>Pseudonocardiales</taxon>
        <taxon>Pseudonocardiaceae</taxon>
        <taxon>Longimycelium</taxon>
    </lineage>
</organism>